<evidence type="ECO:0000256" key="11">
    <source>
        <dbReference type="SAM" id="MobiDB-lite"/>
    </source>
</evidence>
<feature type="transmembrane region" description="Helical" evidence="12">
    <location>
        <begin position="660"/>
        <end position="678"/>
    </location>
</feature>
<dbReference type="EMBL" id="JAMTCG010000002">
    <property type="protein sequence ID" value="MCP2159731.1"/>
    <property type="molecule type" value="Genomic_DNA"/>
</dbReference>
<dbReference type="InterPro" id="IPR040920">
    <property type="entry name" value="Arabino_trans_N"/>
</dbReference>
<feature type="region of interest" description="Disordered" evidence="11">
    <location>
        <begin position="850"/>
        <end position="877"/>
    </location>
</feature>
<sequence>MRIAKVVAVVAGLLGFVLALATPLLPVRQTTAQIDWPQTSQSSQSAATAANDPVRSVVAPLVSYVPVDIEISVPCSAATLLGAQGQSVLVSTTPKAADKAVERGLFVRLSGRSSDALDSRTVEVVVRNNPLVSATIAQMREQGCRSIEVRATSDEVTAQFVGMTGSDGQPLEGSTSDGDQRPQLTGVYTDLTAPRSQLDGLTVHATIDSRYSTASTALKWTAIGVGVVMTLVSLVALAVLDGTDGRRHRRIFPARWWRLNPRDGVVIAGLLVWHVVGANTSDDGYLLTMSRVAEHAHYTANYYRWFGAPEAPFGWYYSVFGWLAHISTASPLVRLPALVCGIAVWLIVSHEILPRLGRAAITNRVVPWTAAVVFLASWFPFDNGLRPEPIICLGALLTWCSVERAIATGRTLPAAVACTLGAFSLAAGPTGLLAVAALVAGGRPMIMSILKRSRVIRGDGRRSVALLAMVAPILAAGTFVIYVVFSNLTLTAFLQSSKMKTALGPSLHWYNEINRYSSLFAFSADGSIGRRFAVLLMLVGLVVSGAMLFRKSRIPGTAMGPTRRIVGITFASLVFLMFTPTKWTHHFGVFAGLAAALAAIAAIAVTGRAMRSPRNRMLVTALVLFVTGLSFTGPNAYYYISNWGMPYGTHTVKVVLDLGNLLLYLSFAALAVAGWFHLRAPCSATAQPDADADADAPTSTRKPRTVIRVGTTAARRAGGAPILVIATAIVTFELVTAVLSGVNQSGSFSVPSSNVDALLGKPCAMADKVMVEPDPSANLLTPVDPTLRNPLAGSGTVTGGSGTDEEDGSDKPQPSVTTNFTPNGLPMSLDSEASEQSLGVLATNVTASSDVLTSSSGGTGGGEMEKPGVNGSFAKLPFGLDPDRTPVLGSYSQNDQAPASLTSAWYRLPAKSPDRPFIAMAVAGSFDITKMELQYTRSTGSRDGDLVAAGSVGMIDPGPSPSWRNLRIYRSSLPADATAIRIVAVDDNLASDSFMVFSPPRAPRVQTLQSYVGSRDPVQIDWTSGLAFPCQRPFDHRDGVAEVPKWRIMPGSDLSAAVSAWMDASGGGPLGWIEVTLDSTTVPSYLQDDIGRDWGALIRYTPYDESVEPARLELGTATRSGLWSPAPIRY</sequence>
<feature type="transmembrane region" description="Helical" evidence="12">
    <location>
        <begin position="332"/>
        <end position="353"/>
    </location>
</feature>
<evidence type="ECO:0000256" key="4">
    <source>
        <dbReference type="ARBA" id="ARBA00022475"/>
    </source>
</evidence>
<dbReference type="InterPro" id="IPR032731">
    <property type="entry name" value="Arabino_trans_C"/>
</dbReference>
<feature type="domain" description="Arabinosyltransferas concanavalin like" evidence="15">
    <location>
        <begin position="28"/>
        <end position="210"/>
    </location>
</feature>
<comment type="caution">
    <text evidence="16">The sequence shown here is derived from an EMBL/GenBank/DDBJ whole genome shotgun (WGS) entry which is preliminary data.</text>
</comment>
<keyword evidence="8 12" id="KW-1133">Transmembrane helix</keyword>
<dbReference type="RefSeq" id="WP_253653341.1">
    <property type="nucleotide sequence ID" value="NZ_BAAAOE010000001.1"/>
</dbReference>
<keyword evidence="5" id="KW-0328">Glycosyltransferase</keyword>
<dbReference type="InterPro" id="IPR042486">
    <property type="entry name" value="Arabino_trans_C_2"/>
</dbReference>
<evidence type="ECO:0000256" key="5">
    <source>
        <dbReference type="ARBA" id="ARBA00022676"/>
    </source>
</evidence>
<feature type="transmembrane region" description="Helical" evidence="12">
    <location>
        <begin position="617"/>
        <end position="640"/>
    </location>
</feature>
<keyword evidence="4" id="KW-1003">Cell membrane</keyword>
<feature type="region of interest" description="Disordered" evidence="11">
    <location>
        <begin position="781"/>
        <end position="830"/>
    </location>
</feature>
<evidence type="ECO:0000256" key="10">
    <source>
        <dbReference type="ARBA" id="ARBA00023316"/>
    </source>
</evidence>
<evidence type="ECO:0000256" key="7">
    <source>
        <dbReference type="ARBA" id="ARBA00022692"/>
    </source>
</evidence>
<keyword evidence="6" id="KW-0808">Transferase</keyword>
<evidence type="ECO:0000259" key="14">
    <source>
        <dbReference type="Pfam" id="PF14896"/>
    </source>
</evidence>
<keyword evidence="10" id="KW-0961">Cell wall biogenesis/degradation</keyword>
<evidence type="ECO:0000259" key="13">
    <source>
        <dbReference type="Pfam" id="PF04602"/>
    </source>
</evidence>
<evidence type="ECO:0000259" key="15">
    <source>
        <dbReference type="Pfam" id="PF17689"/>
    </source>
</evidence>
<gene>
    <name evidence="16" type="ORF">LX12_000910</name>
</gene>
<evidence type="ECO:0000256" key="12">
    <source>
        <dbReference type="SAM" id="Phobius"/>
    </source>
</evidence>
<dbReference type="Gene3D" id="2.60.120.610">
    <property type="entry name" value="arabinofuranosyltransferase like domain"/>
    <property type="match status" value="1"/>
</dbReference>
<feature type="domain" description="Arabinosyltransferase C-terminal" evidence="14">
    <location>
        <begin position="737"/>
        <end position="1129"/>
    </location>
</feature>
<comment type="subcellular location">
    <subcellularLocation>
        <location evidence="2">Cell membrane</location>
        <topology evidence="2">Multi-pass membrane protein</topology>
    </subcellularLocation>
</comment>
<dbReference type="Pfam" id="PF17689">
    <property type="entry name" value="Arabino_trans_N"/>
    <property type="match status" value="1"/>
</dbReference>
<feature type="transmembrane region" description="Helical" evidence="12">
    <location>
        <begin position="463"/>
        <end position="485"/>
    </location>
</feature>
<dbReference type="Gene3D" id="3.40.190.160">
    <property type="match status" value="1"/>
</dbReference>
<evidence type="ECO:0000256" key="6">
    <source>
        <dbReference type="ARBA" id="ARBA00022679"/>
    </source>
</evidence>
<evidence type="ECO:0000256" key="8">
    <source>
        <dbReference type="ARBA" id="ARBA00022989"/>
    </source>
</evidence>
<feature type="transmembrane region" description="Helical" evidence="12">
    <location>
        <begin position="414"/>
        <end position="442"/>
    </location>
</feature>
<feature type="domain" description="Arabinofuranosyltransferase central" evidence="13">
    <location>
        <begin position="215"/>
        <end position="679"/>
    </location>
</feature>
<feature type="transmembrane region" description="Helical" evidence="12">
    <location>
        <begin position="264"/>
        <end position="281"/>
    </location>
</feature>
<feature type="transmembrane region" description="Helical" evidence="12">
    <location>
        <begin position="528"/>
        <end position="549"/>
    </location>
</feature>
<protein>
    <submittedName>
        <fullName evidence="16">Arabinosyltransferase C</fullName>
    </submittedName>
</protein>
<evidence type="ECO:0000313" key="16">
    <source>
        <dbReference type="EMBL" id="MCP2159731.1"/>
    </source>
</evidence>
<keyword evidence="9 12" id="KW-0472">Membrane</keyword>
<comment type="function">
    <text evidence="1">Arabinosyl transferase responsible for the polymerization of arabinose into the arabinan of arabinogalactan.</text>
</comment>
<keyword evidence="7 12" id="KW-0812">Transmembrane</keyword>
<dbReference type="InterPro" id="IPR027451">
    <property type="entry name" value="EmbABC_dom1"/>
</dbReference>
<evidence type="ECO:0000256" key="2">
    <source>
        <dbReference type="ARBA" id="ARBA00004651"/>
    </source>
</evidence>
<evidence type="ECO:0000256" key="9">
    <source>
        <dbReference type="ARBA" id="ARBA00023136"/>
    </source>
</evidence>
<evidence type="ECO:0000256" key="3">
    <source>
        <dbReference type="ARBA" id="ARBA00008195"/>
    </source>
</evidence>
<accession>A0ABT1GXP7</accession>
<proteinExistence type="inferred from homology"/>
<reference evidence="16 17" key="1">
    <citation type="submission" date="2022-06" db="EMBL/GenBank/DDBJ databases">
        <title>Genomic Encyclopedia of Archaeal and Bacterial Type Strains, Phase II (KMG-II): from individual species to whole genera.</title>
        <authorList>
            <person name="Goeker M."/>
        </authorList>
    </citation>
    <scope>NUCLEOTIDE SEQUENCE [LARGE SCALE GENOMIC DNA]</scope>
    <source>
        <strain evidence="16 17">DSM 45037</strain>
    </source>
</reference>
<feature type="transmembrane region" description="Helical" evidence="12">
    <location>
        <begin position="220"/>
        <end position="243"/>
    </location>
</feature>
<comment type="similarity">
    <text evidence="3">Belongs to the emb family.</text>
</comment>
<keyword evidence="17" id="KW-1185">Reference proteome</keyword>
<feature type="compositionally biased region" description="Polar residues" evidence="11">
    <location>
        <begin position="812"/>
        <end position="822"/>
    </location>
</feature>
<evidence type="ECO:0000256" key="1">
    <source>
        <dbReference type="ARBA" id="ARBA00003001"/>
    </source>
</evidence>
<feature type="transmembrane region" description="Helical" evidence="12">
    <location>
        <begin position="561"/>
        <end position="579"/>
    </location>
</feature>
<dbReference type="Gene3D" id="2.60.120.940">
    <property type="entry name" value="EmbC, C-terminal domain, subdomain 2"/>
    <property type="match status" value="1"/>
</dbReference>
<dbReference type="Pfam" id="PF14896">
    <property type="entry name" value="Arabino_trans_C"/>
    <property type="match status" value="1"/>
</dbReference>
<dbReference type="Pfam" id="PF04602">
    <property type="entry name" value="Arabinose_trans"/>
    <property type="match status" value="1"/>
</dbReference>
<feature type="region of interest" description="Disordered" evidence="11">
    <location>
        <begin position="163"/>
        <end position="183"/>
    </location>
</feature>
<dbReference type="InterPro" id="IPR007680">
    <property type="entry name" value="Arabino_trans_central"/>
</dbReference>
<feature type="transmembrane region" description="Helical" evidence="12">
    <location>
        <begin position="365"/>
        <end position="381"/>
    </location>
</feature>
<evidence type="ECO:0000313" key="17">
    <source>
        <dbReference type="Proteomes" id="UP001205740"/>
    </source>
</evidence>
<feature type="transmembrane region" description="Helical" evidence="12">
    <location>
        <begin position="585"/>
        <end position="605"/>
    </location>
</feature>
<dbReference type="Proteomes" id="UP001205740">
    <property type="component" value="Unassembled WGS sequence"/>
</dbReference>
<organism evidence="16 17">
    <name type="scientific">Williamsia serinedens</name>
    <dbReference type="NCBI Taxonomy" id="391736"/>
    <lineage>
        <taxon>Bacteria</taxon>
        <taxon>Bacillati</taxon>
        <taxon>Actinomycetota</taxon>
        <taxon>Actinomycetes</taxon>
        <taxon>Mycobacteriales</taxon>
        <taxon>Nocardiaceae</taxon>
        <taxon>Williamsia</taxon>
    </lineage>
</organism>
<name>A0ABT1GXP7_9NOCA</name>
<feature type="transmembrane region" description="Helical" evidence="12">
    <location>
        <begin position="722"/>
        <end position="742"/>
    </location>
</feature>